<comment type="caution">
    <text evidence="1">The sequence shown here is derived from an EMBL/GenBank/DDBJ whole genome shotgun (WGS) entry which is preliminary data.</text>
</comment>
<protein>
    <recommendedName>
        <fullName evidence="2">GerMN domain-containing protein</fullName>
    </recommendedName>
</protein>
<organism evidence="1">
    <name type="scientific">bioreactor metagenome</name>
    <dbReference type="NCBI Taxonomy" id="1076179"/>
    <lineage>
        <taxon>unclassified sequences</taxon>
        <taxon>metagenomes</taxon>
        <taxon>ecological metagenomes</taxon>
    </lineage>
</organism>
<reference evidence="1" key="1">
    <citation type="submission" date="2019-08" db="EMBL/GenBank/DDBJ databases">
        <authorList>
            <person name="Kucharzyk K."/>
            <person name="Murdoch R.W."/>
            <person name="Higgins S."/>
            <person name="Loffler F."/>
        </authorList>
    </citation>
    <scope>NUCLEOTIDE SEQUENCE</scope>
</reference>
<evidence type="ECO:0000313" key="1">
    <source>
        <dbReference type="EMBL" id="MPM78855.1"/>
    </source>
</evidence>
<proteinExistence type="predicted"/>
<name>A0A645CPN2_9ZZZZ</name>
<accession>A0A645CPN2</accession>
<gene>
    <name evidence="1" type="ORF">SDC9_125870</name>
</gene>
<dbReference type="AlphaFoldDB" id="A0A645CPN2"/>
<evidence type="ECO:0008006" key="2">
    <source>
        <dbReference type="Google" id="ProtNLM"/>
    </source>
</evidence>
<sequence length="186" mass="19716">MTAVFVACVPAENVVITQPPSEPVSTPSPSPSVMPAATIALVSVILFVPDATRENMTSVHIQGEIAPKELLSALVAAGALPDVDYGRAISCTVADEELDYEDLAFSGKFVHLDLPDSFAAAVKAADAKEEQLILQSLVDTFVVNYQADALVLSIAGTDLETVNKRYDRPIGFDELVKARAVAYPSP</sequence>
<dbReference type="EMBL" id="VSSQ01028950">
    <property type="protein sequence ID" value="MPM78855.1"/>
    <property type="molecule type" value="Genomic_DNA"/>
</dbReference>